<sequence length="143" mass="15373">MRDESHLRNILLPHKCHLMASRLSHLGDAISLLIAGLYTVAGQAHFTDRLTPDLASNIETMTQNTYVAFGGLGMNYAPFKQFLGAFDLGAAILLWRRPTRRAGLLTAVIGFGGGLYGQISTGKDITQVAAFLGLALVGLLCSR</sequence>
<name>A0AAE0WNN6_9PEZI</name>
<feature type="transmembrane region" description="Helical" evidence="1">
    <location>
        <begin position="125"/>
        <end position="142"/>
    </location>
</feature>
<comment type="caution">
    <text evidence="2">The sequence shown here is derived from an EMBL/GenBank/DDBJ whole genome shotgun (WGS) entry which is preliminary data.</text>
</comment>
<evidence type="ECO:0000256" key="1">
    <source>
        <dbReference type="SAM" id="Phobius"/>
    </source>
</evidence>
<organism evidence="2 3">
    <name type="scientific">Recurvomyces mirabilis</name>
    <dbReference type="NCBI Taxonomy" id="574656"/>
    <lineage>
        <taxon>Eukaryota</taxon>
        <taxon>Fungi</taxon>
        <taxon>Dikarya</taxon>
        <taxon>Ascomycota</taxon>
        <taxon>Pezizomycotina</taxon>
        <taxon>Dothideomycetes</taxon>
        <taxon>Dothideomycetidae</taxon>
        <taxon>Mycosphaerellales</taxon>
        <taxon>Teratosphaeriaceae</taxon>
        <taxon>Recurvomyces</taxon>
    </lineage>
</organism>
<evidence type="ECO:0000313" key="3">
    <source>
        <dbReference type="Proteomes" id="UP001274830"/>
    </source>
</evidence>
<dbReference type="EMBL" id="JAUTXT010000017">
    <property type="protein sequence ID" value="KAK3674944.1"/>
    <property type="molecule type" value="Genomic_DNA"/>
</dbReference>
<protein>
    <submittedName>
        <fullName evidence="2">Uncharacterized protein</fullName>
    </submittedName>
</protein>
<proteinExistence type="predicted"/>
<dbReference type="AlphaFoldDB" id="A0AAE0WNN6"/>
<gene>
    <name evidence="2" type="ORF">LTR78_005288</name>
</gene>
<dbReference type="Proteomes" id="UP001274830">
    <property type="component" value="Unassembled WGS sequence"/>
</dbReference>
<accession>A0AAE0WNN6</accession>
<keyword evidence="1" id="KW-0472">Membrane</keyword>
<keyword evidence="1" id="KW-1133">Transmembrane helix</keyword>
<reference evidence="2" key="1">
    <citation type="submission" date="2023-07" db="EMBL/GenBank/DDBJ databases">
        <title>Black Yeasts Isolated from many extreme environments.</title>
        <authorList>
            <person name="Coleine C."/>
            <person name="Stajich J.E."/>
            <person name="Selbmann L."/>
        </authorList>
    </citation>
    <scope>NUCLEOTIDE SEQUENCE</scope>
    <source>
        <strain evidence="2">CCFEE 5485</strain>
    </source>
</reference>
<feature type="transmembrane region" description="Helical" evidence="1">
    <location>
        <begin position="102"/>
        <end position="119"/>
    </location>
</feature>
<evidence type="ECO:0000313" key="2">
    <source>
        <dbReference type="EMBL" id="KAK3674944.1"/>
    </source>
</evidence>
<keyword evidence="1" id="KW-0812">Transmembrane</keyword>
<keyword evidence="3" id="KW-1185">Reference proteome</keyword>